<dbReference type="GO" id="GO:0006412">
    <property type="term" value="P:translation"/>
    <property type="evidence" value="ECO:0007669"/>
    <property type="project" value="UniProtKB-UniRule"/>
</dbReference>
<reference evidence="9" key="1">
    <citation type="submission" date="2015-07" db="EMBL/GenBank/DDBJ databases">
        <title>Complete genome sequence and phylogenetic analysis of Limnochorda pilosa.</title>
        <authorList>
            <person name="Watanabe M."/>
            <person name="Kojima H."/>
            <person name="Fukui M."/>
        </authorList>
    </citation>
    <scope>NUCLEOTIDE SEQUENCE [LARGE SCALE GENOMIC DNA]</scope>
    <source>
        <strain evidence="9">HC45</strain>
    </source>
</reference>
<evidence type="ECO:0000313" key="9">
    <source>
        <dbReference type="Proteomes" id="UP000065807"/>
    </source>
</evidence>
<comment type="function">
    <text evidence="6">One of the early assembly proteins it binds 23S rRNA. One of the proteins that surrounds the polypeptide exit tunnel on the outside of the ribosome. Forms the main docking site for trigger factor binding to the ribosome.</text>
</comment>
<dbReference type="Proteomes" id="UP000065807">
    <property type="component" value="Chromosome"/>
</dbReference>
<name>A0A0K2SPR4_LIMPI</name>
<gene>
    <name evidence="6" type="primary">rplW</name>
    <name evidence="8" type="ORF">LIP_3269</name>
</gene>
<dbReference type="RefSeq" id="WP_068140389.1">
    <property type="nucleotide sequence ID" value="NZ_AP014924.1"/>
</dbReference>
<dbReference type="NCBIfam" id="NF004363">
    <property type="entry name" value="PRK05738.2-4"/>
    <property type="match status" value="1"/>
</dbReference>
<evidence type="ECO:0000256" key="5">
    <source>
        <dbReference type="ARBA" id="ARBA00023274"/>
    </source>
</evidence>
<evidence type="ECO:0000256" key="3">
    <source>
        <dbReference type="ARBA" id="ARBA00022884"/>
    </source>
</evidence>
<dbReference type="AlphaFoldDB" id="A0A0K2SPR4"/>
<accession>A0A0K2SPR4</accession>
<keyword evidence="4 6" id="KW-0689">Ribosomal protein</keyword>
<keyword evidence="5 6" id="KW-0687">Ribonucleoprotein</keyword>
<comment type="similarity">
    <text evidence="1 6 7">Belongs to the universal ribosomal protein uL23 family.</text>
</comment>
<dbReference type="InterPro" id="IPR012678">
    <property type="entry name" value="Ribosomal_uL23/eL15/eS24_sf"/>
</dbReference>
<dbReference type="Pfam" id="PF00276">
    <property type="entry name" value="Ribosomal_L23"/>
    <property type="match status" value="1"/>
</dbReference>
<evidence type="ECO:0000256" key="4">
    <source>
        <dbReference type="ARBA" id="ARBA00022980"/>
    </source>
</evidence>
<protein>
    <recommendedName>
        <fullName evidence="6">Large ribosomal subunit protein uL23</fullName>
    </recommendedName>
</protein>
<evidence type="ECO:0000256" key="7">
    <source>
        <dbReference type="RuleBase" id="RU003934"/>
    </source>
</evidence>
<keyword evidence="9" id="KW-1185">Reference proteome</keyword>
<dbReference type="InterPro" id="IPR012677">
    <property type="entry name" value="Nucleotide-bd_a/b_plait_sf"/>
</dbReference>
<dbReference type="NCBIfam" id="NF004366">
    <property type="entry name" value="PRK05738.3-2"/>
    <property type="match status" value="1"/>
</dbReference>
<dbReference type="GO" id="GO:0019843">
    <property type="term" value="F:rRNA binding"/>
    <property type="evidence" value="ECO:0007669"/>
    <property type="project" value="UniProtKB-UniRule"/>
</dbReference>
<reference evidence="9" key="2">
    <citation type="journal article" date="2016" name="Int. J. Syst. Evol. Microbiol.">
        <title>Complete genome sequence and cell structure of Limnochorda pilosa, a Gram-negative spore-former within the phylum Firmicutes.</title>
        <authorList>
            <person name="Watanabe M."/>
            <person name="Kojima H."/>
            <person name="Fukui M."/>
        </authorList>
    </citation>
    <scope>NUCLEOTIDE SEQUENCE [LARGE SCALE GENOMIC DNA]</scope>
    <source>
        <strain evidence="9">HC45</strain>
    </source>
</reference>
<dbReference type="Gene3D" id="3.30.70.330">
    <property type="match status" value="1"/>
</dbReference>
<dbReference type="EMBL" id="AP014924">
    <property type="protein sequence ID" value="BAS29086.1"/>
    <property type="molecule type" value="Genomic_DNA"/>
</dbReference>
<dbReference type="PROSITE" id="PS00050">
    <property type="entry name" value="RIBOSOMAL_L23"/>
    <property type="match status" value="1"/>
</dbReference>
<dbReference type="GO" id="GO:0003735">
    <property type="term" value="F:structural constituent of ribosome"/>
    <property type="evidence" value="ECO:0007669"/>
    <property type="project" value="InterPro"/>
</dbReference>
<dbReference type="HAMAP" id="MF_01369_B">
    <property type="entry name" value="Ribosomal_uL23_B"/>
    <property type="match status" value="1"/>
</dbReference>
<keyword evidence="3 6" id="KW-0694">RNA-binding</keyword>
<evidence type="ECO:0000256" key="2">
    <source>
        <dbReference type="ARBA" id="ARBA00022730"/>
    </source>
</evidence>
<dbReference type="KEGG" id="lpil:LIP_3269"/>
<dbReference type="GO" id="GO:0005840">
    <property type="term" value="C:ribosome"/>
    <property type="evidence" value="ECO:0007669"/>
    <property type="project" value="UniProtKB-KW"/>
</dbReference>
<dbReference type="GO" id="GO:1990904">
    <property type="term" value="C:ribonucleoprotein complex"/>
    <property type="evidence" value="ECO:0007669"/>
    <property type="project" value="UniProtKB-KW"/>
</dbReference>
<dbReference type="STRING" id="1555112.LIP_3269"/>
<dbReference type="SUPFAM" id="SSF54189">
    <property type="entry name" value="Ribosomal proteins S24e, L23 and L15e"/>
    <property type="match status" value="1"/>
</dbReference>
<dbReference type="PATRIC" id="fig|1555112.3.peg.3308"/>
<evidence type="ECO:0000256" key="6">
    <source>
        <dbReference type="HAMAP-Rule" id="MF_01369"/>
    </source>
</evidence>
<dbReference type="PANTHER" id="PTHR11620">
    <property type="entry name" value="60S RIBOSOMAL PROTEIN L23A"/>
    <property type="match status" value="1"/>
</dbReference>
<dbReference type="OrthoDB" id="9793353at2"/>
<dbReference type="InterPro" id="IPR013025">
    <property type="entry name" value="Ribosomal_uL23-like"/>
</dbReference>
<proteinExistence type="inferred from homology"/>
<dbReference type="InterPro" id="IPR001014">
    <property type="entry name" value="Ribosomal_uL23_CS"/>
</dbReference>
<keyword evidence="2 6" id="KW-0699">rRNA-binding</keyword>
<dbReference type="FunFam" id="3.30.70.330:FF:000001">
    <property type="entry name" value="50S ribosomal protein L23"/>
    <property type="match status" value="1"/>
</dbReference>
<comment type="subunit">
    <text evidence="6">Part of the 50S ribosomal subunit. Contacts protein L29, and trigger factor when it is bound to the ribosome.</text>
</comment>
<organism evidence="8 9">
    <name type="scientific">Limnochorda pilosa</name>
    <dbReference type="NCBI Taxonomy" id="1555112"/>
    <lineage>
        <taxon>Bacteria</taxon>
        <taxon>Bacillati</taxon>
        <taxon>Bacillota</taxon>
        <taxon>Limnochordia</taxon>
        <taxon>Limnochordales</taxon>
        <taxon>Limnochordaceae</taxon>
        <taxon>Limnochorda</taxon>
    </lineage>
</organism>
<evidence type="ECO:0000313" key="8">
    <source>
        <dbReference type="EMBL" id="BAS29086.1"/>
    </source>
</evidence>
<evidence type="ECO:0000256" key="1">
    <source>
        <dbReference type="ARBA" id="ARBA00006700"/>
    </source>
</evidence>
<sequence length="94" mass="10707">MHPYDVIRRPVVTERTTAGMEGNKYTFEVDLRATKTQVKLAVEQIFKVRVVKVNTTRVPGKVRRRGRTEGRTPDWKKAVVTLAEGDRISIVEGL</sequence>